<evidence type="ECO:0000256" key="1">
    <source>
        <dbReference type="SAM" id="SignalP"/>
    </source>
</evidence>
<dbReference type="EMBL" id="CP042266">
    <property type="protein sequence ID" value="QDY79647.1"/>
    <property type="molecule type" value="Genomic_DNA"/>
</dbReference>
<evidence type="ECO:0008006" key="4">
    <source>
        <dbReference type="Google" id="ProtNLM"/>
    </source>
</evidence>
<name>A0A5B8JDQ0_9ACTN</name>
<keyword evidence="3" id="KW-1185">Reference proteome</keyword>
<accession>A0A5B8JDQ0</accession>
<feature type="signal peptide" evidence="1">
    <location>
        <begin position="1"/>
        <end position="29"/>
    </location>
</feature>
<dbReference type="Pfam" id="PF03995">
    <property type="entry name" value="Inhibitor_I36"/>
    <property type="match status" value="1"/>
</dbReference>
<feature type="chain" id="PRO_5023038687" description="Peptidase inhibitor family I36 protein" evidence="1">
    <location>
        <begin position="30"/>
        <end position="146"/>
    </location>
</feature>
<dbReference type="KEGG" id="sqz:FQU76_27430"/>
<evidence type="ECO:0000313" key="3">
    <source>
        <dbReference type="Proteomes" id="UP000320580"/>
    </source>
</evidence>
<reference evidence="2 3" key="1">
    <citation type="submission" date="2019-07" db="EMBL/GenBank/DDBJ databases">
        <authorList>
            <person name="Zhu P."/>
        </authorList>
    </citation>
    <scope>NUCLEOTIDE SEQUENCE [LARGE SCALE GENOMIC DNA]</scope>
    <source>
        <strain evidence="2 3">SSL-25</strain>
    </source>
</reference>
<dbReference type="RefSeq" id="WP_146482932.1">
    <property type="nucleotide sequence ID" value="NZ_CP042266.1"/>
</dbReference>
<gene>
    <name evidence="2" type="ORF">FQU76_27430</name>
</gene>
<evidence type="ECO:0000313" key="2">
    <source>
        <dbReference type="EMBL" id="QDY79647.1"/>
    </source>
</evidence>
<organism evidence="2 3">
    <name type="scientific">Streptomyces qinzhouensis</name>
    <dbReference type="NCBI Taxonomy" id="2599401"/>
    <lineage>
        <taxon>Bacteria</taxon>
        <taxon>Bacillati</taxon>
        <taxon>Actinomycetota</taxon>
        <taxon>Actinomycetes</taxon>
        <taxon>Kitasatosporales</taxon>
        <taxon>Streptomycetaceae</taxon>
        <taxon>Streptomyces</taxon>
    </lineage>
</organism>
<dbReference type="AlphaFoldDB" id="A0A5B8JDQ0"/>
<dbReference type="Proteomes" id="UP000320580">
    <property type="component" value="Chromosome"/>
</dbReference>
<dbReference type="OrthoDB" id="3355175at2"/>
<sequence length="146" mass="15876">MIGNVRSKMAKTGAAALLMTGAFATPALAQTDPNAAEIAALVAGREDCPPRYACLWVHANWSGSRWQGQDNNPTLPSFIDMKASSTYNNGINCPVHFDTVRGYGGHVMAEGLGSYRQNLALNPIPNGNGPHDNFNDRFRSMYWCSR</sequence>
<proteinExistence type="predicted"/>
<protein>
    <recommendedName>
        <fullName evidence="4">Peptidase inhibitor family I36 protein</fullName>
    </recommendedName>
</protein>
<keyword evidence="1" id="KW-0732">Signal</keyword>